<protein>
    <submittedName>
        <fullName evidence="1">Uncharacterized protein</fullName>
    </submittedName>
</protein>
<comment type="caution">
    <text evidence="1">The sequence shown here is derived from an EMBL/GenBank/DDBJ whole genome shotgun (WGS) entry which is preliminary data.</text>
</comment>
<dbReference type="Proteomes" id="UP001420932">
    <property type="component" value="Unassembled WGS sequence"/>
</dbReference>
<evidence type="ECO:0000313" key="2">
    <source>
        <dbReference type="Proteomes" id="UP001420932"/>
    </source>
</evidence>
<dbReference type="EMBL" id="JBBNAF010000011">
    <property type="protein sequence ID" value="KAK9098726.1"/>
    <property type="molecule type" value="Genomic_DNA"/>
</dbReference>
<dbReference type="AlphaFoldDB" id="A0AAP0ET19"/>
<gene>
    <name evidence="1" type="ORF">Syun_025771</name>
</gene>
<evidence type="ECO:0000313" key="1">
    <source>
        <dbReference type="EMBL" id="KAK9098726.1"/>
    </source>
</evidence>
<accession>A0AAP0ET19</accession>
<proteinExistence type="predicted"/>
<sequence length="50" mass="5779">MVGNRYIDITPQHLVDLLDLPFHAPTTTLSGKINEWLFNRLEVLHLIHSV</sequence>
<name>A0AAP0ET19_9MAGN</name>
<keyword evidence="2" id="KW-1185">Reference proteome</keyword>
<reference evidence="1 2" key="1">
    <citation type="submission" date="2024-01" db="EMBL/GenBank/DDBJ databases">
        <title>Genome assemblies of Stephania.</title>
        <authorList>
            <person name="Yang L."/>
        </authorList>
    </citation>
    <scope>NUCLEOTIDE SEQUENCE [LARGE SCALE GENOMIC DNA]</scope>
    <source>
        <strain evidence="1">YNDBR</strain>
        <tissue evidence="1">Leaf</tissue>
    </source>
</reference>
<organism evidence="1 2">
    <name type="scientific">Stephania yunnanensis</name>
    <dbReference type="NCBI Taxonomy" id="152371"/>
    <lineage>
        <taxon>Eukaryota</taxon>
        <taxon>Viridiplantae</taxon>
        <taxon>Streptophyta</taxon>
        <taxon>Embryophyta</taxon>
        <taxon>Tracheophyta</taxon>
        <taxon>Spermatophyta</taxon>
        <taxon>Magnoliopsida</taxon>
        <taxon>Ranunculales</taxon>
        <taxon>Menispermaceae</taxon>
        <taxon>Menispermoideae</taxon>
        <taxon>Cissampelideae</taxon>
        <taxon>Stephania</taxon>
    </lineage>
</organism>